<keyword evidence="2" id="KW-1185">Reference proteome</keyword>
<sequence>MGYTIQKYEYFKEVLAMIGTFEQGLFGDLEYNDHDVVRLRLVRARDDRMTFNAYVIGHDYDYNIFSSTWLYRDCLTNFTNYSITQREVLSTTYYQYRDNEFIVKSQDGLFDSKVSTLQYPIQEDEYFQQLTRIDLPPEDEIERFMTVSKEIISRYPEFVGFTFHGGTMMQEINETNHENMVQSVMDCMNELVKLEMERKNGGILE</sequence>
<organism evidence="1 2">
    <name type="scientific">Cronobacter phage vB_CsaM_GAP32</name>
    <dbReference type="NCBI Taxonomy" id="1141136"/>
    <lineage>
        <taxon>Viruses</taxon>
        <taxon>Duplodnaviria</taxon>
        <taxon>Heunggongvirae</taxon>
        <taxon>Uroviricota</taxon>
        <taxon>Caudoviricetes</taxon>
        <taxon>Mimasvirus</taxon>
        <taxon>Mimasvirus GAP32</taxon>
    </lineage>
</organism>
<dbReference type="GeneID" id="13993789"/>
<dbReference type="EMBL" id="JN882285">
    <property type="protein sequence ID" value="AFC21499.1"/>
    <property type="molecule type" value="Genomic_DNA"/>
</dbReference>
<evidence type="ECO:0000313" key="2">
    <source>
        <dbReference type="Proteomes" id="UP000000457"/>
    </source>
</evidence>
<gene>
    <name evidence="1" type="ORF">GAP32_051</name>
</gene>
<name>K4FB04_9CAUD</name>
<accession>K4FB04</accession>
<protein>
    <submittedName>
        <fullName evidence="1">Uncharacterized protein</fullName>
    </submittedName>
</protein>
<dbReference type="RefSeq" id="YP_006987154.1">
    <property type="nucleotide sequence ID" value="NC_019401.1"/>
</dbReference>
<evidence type="ECO:0000313" key="1">
    <source>
        <dbReference type="EMBL" id="AFC21499.1"/>
    </source>
</evidence>
<dbReference type="Proteomes" id="UP000000457">
    <property type="component" value="Segment"/>
</dbReference>
<reference evidence="1 2" key="1">
    <citation type="journal article" date="2014" name="Virology">
        <title>Supersize me: Cronobacter sakazakii phage GAP32.</title>
        <authorList>
            <person name="Abbasifar R."/>
            <person name="Griffiths M.W."/>
            <person name="Sabour P.M."/>
            <person name="Ackermann H.-W."/>
            <person name="Vandersteegen K."/>
            <person name="Lavigne R."/>
            <person name="Noben J.-P."/>
            <person name="Villa A.A."/>
            <person name="Abbasifar A."/>
            <person name="Nash J.H.E."/>
            <person name="Kropinski A.M."/>
        </authorList>
    </citation>
    <scope>NUCLEOTIDE SEQUENCE [LARGE SCALE GENOMIC DNA]</scope>
    <source>
        <strain evidence="1">GAP-32</strain>
    </source>
</reference>
<proteinExistence type="predicted"/>
<dbReference type="KEGG" id="vg:13993789"/>
<dbReference type="OrthoDB" id="26293at10239"/>